<dbReference type="Pfam" id="PF03350">
    <property type="entry name" value="UPF0114"/>
    <property type="match status" value="1"/>
</dbReference>
<dbReference type="InterPro" id="IPR020761">
    <property type="entry name" value="UPF0114_bac"/>
</dbReference>
<dbReference type="Proteomes" id="UP001304125">
    <property type="component" value="Chromosome"/>
</dbReference>
<evidence type="ECO:0000313" key="9">
    <source>
        <dbReference type="EMBL" id="WNM26341.1"/>
    </source>
</evidence>
<evidence type="ECO:0000256" key="2">
    <source>
        <dbReference type="ARBA" id="ARBA00005774"/>
    </source>
</evidence>
<evidence type="ECO:0000256" key="3">
    <source>
        <dbReference type="ARBA" id="ARBA00022475"/>
    </source>
</evidence>
<keyword evidence="10" id="KW-1185">Reference proteome</keyword>
<feature type="transmembrane region" description="Helical" evidence="7">
    <location>
        <begin position="144"/>
        <end position="164"/>
    </location>
</feature>
<dbReference type="KEGG" id="dcp:RN607_09020"/>
<keyword evidence="3 7" id="KW-1003">Cell membrane</keyword>
<dbReference type="HAMAP" id="MF_00143">
    <property type="entry name" value="UPF0114"/>
    <property type="match status" value="1"/>
</dbReference>
<feature type="transmembrane region" description="Helical" evidence="7">
    <location>
        <begin position="21"/>
        <end position="40"/>
    </location>
</feature>
<evidence type="ECO:0000256" key="6">
    <source>
        <dbReference type="ARBA" id="ARBA00023136"/>
    </source>
</evidence>
<dbReference type="RefSeq" id="WP_313496388.1">
    <property type="nucleotide sequence ID" value="NZ_CP134879.1"/>
</dbReference>
<dbReference type="EMBL" id="CP134879">
    <property type="protein sequence ID" value="WNM23464.1"/>
    <property type="molecule type" value="Genomic_DNA"/>
</dbReference>
<accession>A0AA96JC24</accession>
<dbReference type="EMBL" id="CP134880">
    <property type="protein sequence ID" value="WNM26341.1"/>
    <property type="molecule type" value="Genomic_DNA"/>
</dbReference>
<keyword evidence="5 7" id="KW-1133">Transmembrane helix</keyword>
<evidence type="ECO:0000313" key="8">
    <source>
        <dbReference type="EMBL" id="WNM23464.1"/>
    </source>
</evidence>
<proteinExistence type="inferred from homology"/>
<keyword evidence="4 7" id="KW-0812">Transmembrane</keyword>
<dbReference type="GO" id="GO:0005886">
    <property type="term" value="C:plasma membrane"/>
    <property type="evidence" value="ECO:0007669"/>
    <property type="project" value="UniProtKB-SubCell"/>
</dbReference>
<dbReference type="NCBIfam" id="TIGR00645">
    <property type="entry name" value="HI0507"/>
    <property type="match status" value="1"/>
</dbReference>
<evidence type="ECO:0000256" key="7">
    <source>
        <dbReference type="HAMAP-Rule" id="MF_00143"/>
    </source>
</evidence>
<evidence type="ECO:0000256" key="1">
    <source>
        <dbReference type="ARBA" id="ARBA00004651"/>
    </source>
</evidence>
<dbReference type="InterPro" id="IPR005134">
    <property type="entry name" value="UPF0114"/>
</dbReference>
<comment type="subcellular location">
    <subcellularLocation>
        <location evidence="1 7">Cell membrane</location>
        <topology evidence="1 7">Multi-pass membrane protein</topology>
    </subcellularLocation>
</comment>
<feature type="transmembrane region" description="Helical" evidence="7">
    <location>
        <begin position="60"/>
        <end position="83"/>
    </location>
</feature>
<accession>A0AA96F4T8</accession>
<reference evidence="9 10" key="1">
    <citation type="submission" date="2023-09" db="EMBL/GenBank/DDBJ databases">
        <title>Demequina sp. a novel bacteria isolated from Capsicum annuum.</title>
        <authorList>
            <person name="Humaira Z."/>
            <person name="Lee J."/>
            <person name="Cho D."/>
        </authorList>
    </citation>
    <scope>NUCLEOTIDE SEQUENCE</scope>
    <source>
        <strain evidence="8 10">OYTSA14</strain>
        <strain evidence="9">PMTSA13</strain>
    </source>
</reference>
<keyword evidence="6 7" id="KW-0472">Membrane</keyword>
<feature type="transmembrane region" description="Helical" evidence="7">
    <location>
        <begin position="115"/>
        <end position="132"/>
    </location>
</feature>
<dbReference type="AlphaFoldDB" id="A0AA96JC24"/>
<evidence type="ECO:0000256" key="4">
    <source>
        <dbReference type="ARBA" id="ARBA00022692"/>
    </source>
</evidence>
<dbReference type="Proteomes" id="UP001303408">
    <property type="component" value="Chromosome"/>
</dbReference>
<comment type="similarity">
    <text evidence="2 7">Belongs to the UPF0114 family.</text>
</comment>
<gene>
    <name evidence="8" type="ORF">RN606_08795</name>
    <name evidence="9" type="ORF">RN607_09020</name>
</gene>
<sequence>MRDLIEDNVERAIFASRWLLAPMYLGLAAALLGVSIKFMIELWKMVTTITVSTPTDEITVGILTLIDIALLGNLILIVIFAGYENFVSKISAAEDSVDRPSWMGHVDFSGLKMKLIGSLVAISVILLLKNFVDIADEKDVDYTAIAWRIGLHLTFVISGVLFSVMDYMSAKRDVLLARANQDHPTSVKTQFVEVPRLEGPPAD</sequence>
<evidence type="ECO:0000313" key="10">
    <source>
        <dbReference type="Proteomes" id="UP001304125"/>
    </source>
</evidence>
<dbReference type="PANTHER" id="PTHR38596">
    <property type="entry name" value="UPF0114 PROTEIN YQHA"/>
    <property type="match status" value="1"/>
</dbReference>
<organism evidence="9">
    <name type="scientific">Demequina capsici</name>
    <dbReference type="NCBI Taxonomy" id="3075620"/>
    <lineage>
        <taxon>Bacteria</taxon>
        <taxon>Bacillati</taxon>
        <taxon>Actinomycetota</taxon>
        <taxon>Actinomycetes</taxon>
        <taxon>Micrococcales</taxon>
        <taxon>Demequinaceae</taxon>
        <taxon>Demequina</taxon>
    </lineage>
</organism>
<name>A0AA96JC24_9MICO</name>
<dbReference type="PANTHER" id="PTHR38596:SF1">
    <property type="entry name" value="UPF0114 PROTEIN YQHA"/>
    <property type="match status" value="1"/>
</dbReference>
<evidence type="ECO:0000256" key="5">
    <source>
        <dbReference type="ARBA" id="ARBA00022989"/>
    </source>
</evidence>
<protein>
    <recommendedName>
        <fullName evidence="7">UPF0114 protein RN606_08795</fullName>
    </recommendedName>
</protein>